<evidence type="ECO:0000313" key="2">
    <source>
        <dbReference type="Proteomes" id="UP000092445"/>
    </source>
</evidence>
<name>A0A1A9ZRZ8_GLOPL</name>
<dbReference type="VEuPathDB" id="VectorBase:GPAI023194"/>
<organism evidence="1 2">
    <name type="scientific">Glossina pallidipes</name>
    <name type="common">Tsetse fly</name>
    <dbReference type="NCBI Taxonomy" id="7398"/>
    <lineage>
        <taxon>Eukaryota</taxon>
        <taxon>Metazoa</taxon>
        <taxon>Ecdysozoa</taxon>
        <taxon>Arthropoda</taxon>
        <taxon>Hexapoda</taxon>
        <taxon>Insecta</taxon>
        <taxon>Pterygota</taxon>
        <taxon>Neoptera</taxon>
        <taxon>Endopterygota</taxon>
        <taxon>Diptera</taxon>
        <taxon>Brachycera</taxon>
        <taxon>Muscomorpha</taxon>
        <taxon>Hippoboscoidea</taxon>
        <taxon>Glossinidae</taxon>
        <taxon>Glossina</taxon>
    </lineage>
</organism>
<dbReference type="AlphaFoldDB" id="A0A1A9ZRZ8"/>
<evidence type="ECO:0000313" key="1">
    <source>
        <dbReference type="EnsemblMetazoa" id="GPAI023194-PA"/>
    </source>
</evidence>
<keyword evidence="2" id="KW-1185">Reference proteome</keyword>
<accession>A0A1A9ZRZ8</accession>
<proteinExistence type="predicted"/>
<dbReference type="Proteomes" id="UP000092445">
    <property type="component" value="Unassembled WGS sequence"/>
</dbReference>
<reference evidence="2" key="1">
    <citation type="submission" date="2014-03" db="EMBL/GenBank/DDBJ databases">
        <authorList>
            <person name="Aksoy S."/>
            <person name="Warren W."/>
            <person name="Wilson R.K."/>
        </authorList>
    </citation>
    <scope>NUCLEOTIDE SEQUENCE [LARGE SCALE GENOMIC DNA]</scope>
    <source>
        <strain evidence="2">IAEA</strain>
    </source>
</reference>
<dbReference type="EnsemblMetazoa" id="GPAI023194-RA">
    <property type="protein sequence ID" value="GPAI023194-PA"/>
    <property type="gene ID" value="GPAI023194"/>
</dbReference>
<protein>
    <submittedName>
        <fullName evidence="1">Uncharacterized protein</fullName>
    </submittedName>
</protein>
<sequence>MRIANVTDRLNNRNRVVQMLQQEFPHQVKISLQQDLNYFIKQQQQQQQKQHQQQQYKTGYCVYELSCCCCCCCRRRCCCMKISINSLKCGLKNNEKILHNYNCQARRA</sequence>
<reference evidence="1" key="2">
    <citation type="submission" date="2020-05" db="UniProtKB">
        <authorList>
            <consortium name="EnsemblMetazoa"/>
        </authorList>
    </citation>
    <scope>IDENTIFICATION</scope>
    <source>
        <strain evidence="1">IAEA</strain>
    </source>
</reference>